<evidence type="ECO:0000313" key="2">
    <source>
        <dbReference type="Proteomes" id="UP000681722"/>
    </source>
</evidence>
<dbReference type="AlphaFoldDB" id="A0A8S2ZAX5"/>
<comment type="caution">
    <text evidence="1">The sequence shown here is derived from an EMBL/GenBank/DDBJ whole genome shotgun (WGS) entry which is preliminary data.</text>
</comment>
<feature type="non-terminal residue" evidence="1">
    <location>
        <position position="1"/>
    </location>
</feature>
<proteinExistence type="predicted"/>
<dbReference type="EMBL" id="CAJOBC010131984">
    <property type="protein sequence ID" value="CAF4616051.1"/>
    <property type="molecule type" value="Genomic_DNA"/>
</dbReference>
<organism evidence="1 2">
    <name type="scientific">Didymodactylos carnosus</name>
    <dbReference type="NCBI Taxonomy" id="1234261"/>
    <lineage>
        <taxon>Eukaryota</taxon>
        <taxon>Metazoa</taxon>
        <taxon>Spiralia</taxon>
        <taxon>Gnathifera</taxon>
        <taxon>Rotifera</taxon>
        <taxon>Eurotatoria</taxon>
        <taxon>Bdelloidea</taxon>
        <taxon>Philodinida</taxon>
        <taxon>Philodinidae</taxon>
        <taxon>Didymodactylos</taxon>
    </lineage>
</organism>
<accession>A0A8S2ZAX5</accession>
<name>A0A8S2ZAX5_9BILA</name>
<sequence length="168" mass="19795">MFLNLVDHKLFIEIRSRLIDLLEKESKNGLNEQDTEILDLIVEELALEYRSWKRDIRNEEIYNKLLFYPPLLNVIKANIDNISLKSSYDPVSDSSEKHNDILPYYIRFITFDGYLEKSIIDDDVIDAILQVSVLYSTCLMGHKLFPKIISILTNLFDKWLTLNEHDKL</sequence>
<evidence type="ECO:0000313" key="1">
    <source>
        <dbReference type="EMBL" id="CAF4616051.1"/>
    </source>
</evidence>
<dbReference type="Proteomes" id="UP000681722">
    <property type="component" value="Unassembled WGS sequence"/>
</dbReference>
<feature type="non-terminal residue" evidence="1">
    <location>
        <position position="168"/>
    </location>
</feature>
<protein>
    <submittedName>
        <fullName evidence="1">Uncharacterized protein</fullName>
    </submittedName>
</protein>
<gene>
    <name evidence="1" type="ORF">SRO942_LOCUS49371</name>
</gene>
<reference evidence="1" key="1">
    <citation type="submission" date="2021-02" db="EMBL/GenBank/DDBJ databases">
        <authorList>
            <person name="Nowell W R."/>
        </authorList>
    </citation>
    <scope>NUCLEOTIDE SEQUENCE</scope>
</reference>